<feature type="domain" description="Calcineurin-like phosphoesterase" evidence="1">
    <location>
        <begin position="2"/>
        <end position="190"/>
    </location>
</feature>
<sequence>MIYTVSDLHGCLEDWQTLLDTIHFSDQDTMFVLGDCVDLGPDPIGLLHDMMERPNVFPTLGNHELSFVRSVQTLPPEATADNFMDYLTDDARAQLAKWAADGGQRTLMQYLALDEEDREAILDYIGEMTLYEEAEADGVSFVLTHSGITGFDPEQPLDEYSPADFLNANPTPGMEYFSDRTVIVGHTPTYLLRGGKAGHILDDGGIIYIDCGAAHKDIGGRVGCLRLDDFEEFYV</sequence>
<name>A0ABS6EWR8_9FIRM</name>
<evidence type="ECO:0000313" key="2">
    <source>
        <dbReference type="EMBL" id="MBU5491561.1"/>
    </source>
</evidence>
<keyword evidence="3" id="KW-1185">Reference proteome</keyword>
<dbReference type="Pfam" id="PF00149">
    <property type="entry name" value="Metallophos"/>
    <property type="match status" value="1"/>
</dbReference>
<accession>A0ABS6EWR8</accession>
<protein>
    <submittedName>
        <fullName evidence="2">Metallophosphoesterase</fullName>
    </submittedName>
</protein>
<evidence type="ECO:0000259" key="1">
    <source>
        <dbReference type="Pfam" id="PF00149"/>
    </source>
</evidence>
<dbReference type="RefSeq" id="WP_216471303.1">
    <property type="nucleotide sequence ID" value="NZ_JAHLQI010000011.1"/>
</dbReference>
<comment type="caution">
    <text evidence="2">The sequence shown here is derived from an EMBL/GenBank/DDBJ whole genome shotgun (WGS) entry which is preliminary data.</text>
</comment>
<gene>
    <name evidence="2" type="ORF">KQI75_13200</name>
</gene>
<dbReference type="PANTHER" id="PTHR42850:SF4">
    <property type="entry name" value="ZINC-DEPENDENT ENDOPOLYPHOSPHATASE"/>
    <property type="match status" value="1"/>
</dbReference>
<evidence type="ECO:0000313" key="3">
    <source>
        <dbReference type="Proteomes" id="UP000783588"/>
    </source>
</evidence>
<dbReference type="InterPro" id="IPR004843">
    <property type="entry name" value="Calcineurin-like_PHP"/>
</dbReference>
<reference evidence="2 3" key="1">
    <citation type="submission" date="2021-06" db="EMBL/GenBank/DDBJ databases">
        <authorList>
            <person name="Sun Q."/>
            <person name="Li D."/>
        </authorList>
    </citation>
    <scope>NUCLEOTIDE SEQUENCE [LARGE SCALE GENOMIC DNA]</scope>
    <source>
        <strain evidence="2 3">MSJd-7</strain>
    </source>
</reference>
<proteinExistence type="predicted"/>
<organism evidence="2 3">
    <name type="scientific">Butyricicoccus intestinisimiae</name>
    <dbReference type="NCBI Taxonomy" id="2841509"/>
    <lineage>
        <taxon>Bacteria</taxon>
        <taxon>Bacillati</taxon>
        <taxon>Bacillota</taxon>
        <taxon>Clostridia</taxon>
        <taxon>Eubacteriales</taxon>
        <taxon>Butyricicoccaceae</taxon>
        <taxon>Butyricicoccus</taxon>
    </lineage>
</organism>
<dbReference type="EMBL" id="JAHLQI010000011">
    <property type="protein sequence ID" value="MBU5491561.1"/>
    <property type="molecule type" value="Genomic_DNA"/>
</dbReference>
<dbReference type="PANTHER" id="PTHR42850">
    <property type="entry name" value="METALLOPHOSPHOESTERASE"/>
    <property type="match status" value="1"/>
</dbReference>
<dbReference type="InterPro" id="IPR050126">
    <property type="entry name" value="Ap4A_hydrolase"/>
</dbReference>
<dbReference type="Proteomes" id="UP000783588">
    <property type="component" value="Unassembled WGS sequence"/>
</dbReference>